<gene>
    <name evidence="2" type="ORF">SAMN04487948_10357</name>
</gene>
<reference evidence="3" key="1">
    <citation type="submission" date="2016-10" db="EMBL/GenBank/DDBJ databases">
        <authorList>
            <person name="Varghese N."/>
            <person name="Submissions S."/>
        </authorList>
    </citation>
    <scope>NUCLEOTIDE SEQUENCE [LARGE SCALE GENOMIC DNA]</scope>
    <source>
        <strain evidence="3">CGMCC 1.10121</strain>
    </source>
</reference>
<sequence length="83" mass="8578">MRASMGLMDTVGLAASLVFALPVGIFGMNRLLDGQTLLGGGLLVVAALMVLLPQKLTTPMDVPQKIAGKAVGKAVKTPDDEED</sequence>
<keyword evidence="1" id="KW-1133">Transmembrane helix</keyword>
<accession>A0A1H8QDY5</accession>
<protein>
    <submittedName>
        <fullName evidence="2">Uncharacterized protein</fullName>
    </submittedName>
</protein>
<evidence type="ECO:0000313" key="2">
    <source>
        <dbReference type="EMBL" id="SEO52218.1"/>
    </source>
</evidence>
<evidence type="ECO:0000256" key="1">
    <source>
        <dbReference type="SAM" id="Phobius"/>
    </source>
</evidence>
<organism evidence="2 3">
    <name type="scientific">Halogranum amylolyticum</name>
    <dbReference type="NCBI Taxonomy" id="660520"/>
    <lineage>
        <taxon>Archaea</taxon>
        <taxon>Methanobacteriati</taxon>
        <taxon>Methanobacteriota</taxon>
        <taxon>Stenosarchaea group</taxon>
        <taxon>Halobacteria</taxon>
        <taxon>Halobacteriales</taxon>
        <taxon>Haloferacaceae</taxon>
    </lineage>
</organism>
<keyword evidence="1" id="KW-0812">Transmembrane</keyword>
<dbReference type="Proteomes" id="UP000199126">
    <property type="component" value="Unassembled WGS sequence"/>
</dbReference>
<proteinExistence type="predicted"/>
<feature type="transmembrane region" description="Helical" evidence="1">
    <location>
        <begin position="34"/>
        <end position="52"/>
    </location>
</feature>
<feature type="transmembrane region" description="Helical" evidence="1">
    <location>
        <begin position="7"/>
        <end position="28"/>
    </location>
</feature>
<dbReference type="InterPro" id="IPR055955">
    <property type="entry name" value="DUF7533"/>
</dbReference>
<name>A0A1H8QDY5_9EURY</name>
<dbReference type="Pfam" id="PF24377">
    <property type="entry name" value="DUF7533"/>
    <property type="match status" value="1"/>
</dbReference>
<dbReference type="OrthoDB" id="157531at2157"/>
<keyword evidence="1" id="KW-0472">Membrane</keyword>
<dbReference type="RefSeq" id="WP_089822136.1">
    <property type="nucleotide sequence ID" value="NZ_FODV01000003.1"/>
</dbReference>
<dbReference type="EMBL" id="FODV01000003">
    <property type="protein sequence ID" value="SEO52218.1"/>
    <property type="molecule type" value="Genomic_DNA"/>
</dbReference>
<dbReference type="AlphaFoldDB" id="A0A1H8QDY5"/>
<keyword evidence="3" id="KW-1185">Reference proteome</keyword>
<evidence type="ECO:0000313" key="3">
    <source>
        <dbReference type="Proteomes" id="UP000199126"/>
    </source>
</evidence>